<dbReference type="AlphaFoldDB" id="A0A9P4TPY2"/>
<dbReference type="InterPro" id="IPR015242">
    <property type="entry name" value="Ydc2_cat"/>
</dbReference>
<protein>
    <submittedName>
        <fullName evidence="2">Ribonuclease H-like protein</fullName>
    </submittedName>
</protein>
<comment type="caution">
    <text evidence="2">The sequence shown here is derived from an EMBL/GenBank/DDBJ whole genome shotgun (WGS) entry which is preliminary data.</text>
</comment>
<proteinExistence type="predicted"/>
<name>A0A9P4TPY2_9PLEO</name>
<dbReference type="InterPro" id="IPR039197">
    <property type="entry name" value="Mrs1/Cce1"/>
</dbReference>
<dbReference type="Proteomes" id="UP000800093">
    <property type="component" value="Unassembled WGS sequence"/>
</dbReference>
<keyword evidence="3" id="KW-1185">Reference proteome</keyword>
<dbReference type="OrthoDB" id="5552842at2759"/>
<accession>A0A9P4TPY2</accession>
<dbReference type="InterPro" id="IPR036397">
    <property type="entry name" value="RNaseH_sf"/>
</dbReference>
<dbReference type="GO" id="GO:0000403">
    <property type="term" value="F:Y-form DNA binding"/>
    <property type="evidence" value="ECO:0007669"/>
    <property type="project" value="TreeGrafter"/>
</dbReference>
<dbReference type="Pfam" id="PF09159">
    <property type="entry name" value="Ydc2-catalyt"/>
    <property type="match status" value="1"/>
</dbReference>
<gene>
    <name evidence="2" type="ORF">CC78DRAFT_306407</name>
</gene>
<dbReference type="GO" id="GO:0005739">
    <property type="term" value="C:mitochondrion"/>
    <property type="evidence" value="ECO:0007669"/>
    <property type="project" value="TreeGrafter"/>
</dbReference>
<evidence type="ECO:0000313" key="3">
    <source>
        <dbReference type="Proteomes" id="UP000800093"/>
    </source>
</evidence>
<dbReference type="CDD" id="cd16963">
    <property type="entry name" value="CCE1"/>
    <property type="match status" value="1"/>
</dbReference>
<dbReference type="SUPFAM" id="SSF53098">
    <property type="entry name" value="Ribonuclease H-like"/>
    <property type="match status" value="1"/>
</dbReference>
<dbReference type="InterPro" id="IPR012337">
    <property type="entry name" value="RNaseH-like_sf"/>
</dbReference>
<dbReference type="GO" id="GO:0004520">
    <property type="term" value="F:DNA endonuclease activity"/>
    <property type="evidence" value="ECO:0007669"/>
    <property type="project" value="TreeGrafter"/>
</dbReference>
<dbReference type="EMBL" id="ML986583">
    <property type="protein sequence ID" value="KAF2269214.1"/>
    <property type="molecule type" value="Genomic_DNA"/>
</dbReference>
<sequence length="392" mass="43772">MPTKTSAPTVKKLQSLLARIGSVTAGKREVLVNRLNHDLGKPRMSISKRATRILSIDMGIKNLAFCVADVKGGETLKNSGEVEMKIQAWRRLDVAEEVFKSSQQLLSSKTNENLEEDEQDPYAPSALSRTAYALLTHSLLPFNPDIILIERQRWRSASGIAIQQWTVRVNTLEGMLWAILTALRVEARKKENKGESNSSRTYDVFGVDPKRVGFFWIGEEVRAMALNLPTAIVEDMASGPKGGVGDIIGNSKKPLKKLSRGKAEKKAKIQLVRSWLSSNPPRTTVMEINEQNDGMKASIPTISFAFSNEADTTKKALCVTILKDGERVRARDGVIDLKKLDDVADCFLQAAAFVAWERNRQTLKHDWDTKNGRLRDFDTKNGKKLKPRKALK</sequence>
<dbReference type="Gene3D" id="3.30.420.10">
    <property type="entry name" value="Ribonuclease H-like superfamily/Ribonuclease H"/>
    <property type="match status" value="1"/>
</dbReference>
<dbReference type="PANTHER" id="PTHR28072">
    <property type="entry name" value="CRUCIFORM CUTTING ENDONUCLEASE 1, MITOCHONDRIAL-RELATED"/>
    <property type="match status" value="1"/>
</dbReference>
<dbReference type="GO" id="GO:0000402">
    <property type="term" value="F:crossed form four-way junction DNA binding"/>
    <property type="evidence" value="ECO:0007669"/>
    <property type="project" value="TreeGrafter"/>
</dbReference>
<feature type="domain" description="Mitochondrial resolvase Ydc2 catalytic" evidence="1">
    <location>
        <begin position="53"/>
        <end position="363"/>
    </location>
</feature>
<dbReference type="GO" id="GO:0070336">
    <property type="term" value="F:flap-structured DNA binding"/>
    <property type="evidence" value="ECO:0007669"/>
    <property type="project" value="TreeGrafter"/>
</dbReference>
<evidence type="ECO:0000259" key="1">
    <source>
        <dbReference type="Pfam" id="PF09159"/>
    </source>
</evidence>
<reference evidence="3" key="1">
    <citation type="journal article" date="2020" name="Stud. Mycol.">
        <title>101 Dothideomycetes genomes: A test case for predicting lifestyles and emergence of pathogens.</title>
        <authorList>
            <person name="Haridas S."/>
            <person name="Albert R."/>
            <person name="Binder M."/>
            <person name="Bloem J."/>
            <person name="LaButti K."/>
            <person name="Salamov A."/>
            <person name="Andreopoulos B."/>
            <person name="Baker S."/>
            <person name="Barry K."/>
            <person name="Bills G."/>
            <person name="Bluhm B."/>
            <person name="Cannon C."/>
            <person name="Castanera R."/>
            <person name="Culley D."/>
            <person name="Daum C."/>
            <person name="Ezra D."/>
            <person name="Gonzalez J."/>
            <person name="Henrissat B."/>
            <person name="Kuo A."/>
            <person name="Liang C."/>
            <person name="Lipzen A."/>
            <person name="Lutzoni F."/>
            <person name="Magnuson J."/>
            <person name="Mondo S."/>
            <person name="Nolan M."/>
            <person name="Ohm R."/>
            <person name="Pangilinan J."/>
            <person name="Park H.-J."/>
            <person name="Ramirez L."/>
            <person name="Alfaro M."/>
            <person name="Sun H."/>
            <person name="Tritt A."/>
            <person name="Yoshinaga Y."/>
            <person name="Zwiers L.-H."/>
            <person name="Turgeon B."/>
            <person name="Goodwin S."/>
            <person name="Spatafora J."/>
            <person name="Crous P."/>
            <person name="Grigoriev I."/>
        </authorList>
    </citation>
    <scope>NUCLEOTIDE SEQUENCE [LARGE SCALE GENOMIC DNA]</scope>
    <source>
        <strain evidence="3">CBS 304.66</strain>
    </source>
</reference>
<evidence type="ECO:0000313" key="2">
    <source>
        <dbReference type="EMBL" id="KAF2269214.1"/>
    </source>
</evidence>
<organism evidence="2 3">
    <name type="scientific">Lojkania enalia</name>
    <dbReference type="NCBI Taxonomy" id="147567"/>
    <lineage>
        <taxon>Eukaryota</taxon>
        <taxon>Fungi</taxon>
        <taxon>Dikarya</taxon>
        <taxon>Ascomycota</taxon>
        <taxon>Pezizomycotina</taxon>
        <taxon>Dothideomycetes</taxon>
        <taxon>Pleosporomycetidae</taxon>
        <taxon>Pleosporales</taxon>
        <taxon>Pleosporales incertae sedis</taxon>
        <taxon>Lojkania</taxon>
    </lineage>
</organism>
<dbReference type="PANTHER" id="PTHR28072:SF1">
    <property type="entry name" value="CRUCIFORM CUTTING ENDONUCLEASE 1, MITOCHONDRIAL-RELATED"/>
    <property type="match status" value="1"/>
</dbReference>